<dbReference type="GO" id="GO:0016989">
    <property type="term" value="F:sigma factor antagonist activity"/>
    <property type="evidence" value="ECO:0007669"/>
    <property type="project" value="TreeGrafter"/>
</dbReference>
<feature type="domain" description="Anti-sigma K factor RskA C-terminal" evidence="10">
    <location>
        <begin position="107"/>
        <end position="263"/>
    </location>
</feature>
<dbReference type="GO" id="GO:0006417">
    <property type="term" value="P:regulation of translation"/>
    <property type="evidence" value="ECO:0007669"/>
    <property type="project" value="TreeGrafter"/>
</dbReference>
<evidence type="ECO:0000256" key="6">
    <source>
        <dbReference type="ARBA" id="ARBA00023136"/>
    </source>
</evidence>
<dbReference type="Gene3D" id="1.10.10.1320">
    <property type="entry name" value="Anti-sigma factor, zinc-finger domain"/>
    <property type="match status" value="1"/>
</dbReference>
<keyword evidence="6 9" id="KW-0472">Membrane</keyword>
<accession>A0A923PS73</accession>
<keyword evidence="12" id="KW-1185">Reference proteome</keyword>
<evidence type="ECO:0000259" key="10">
    <source>
        <dbReference type="Pfam" id="PF10099"/>
    </source>
</evidence>
<proteinExistence type="predicted"/>
<evidence type="ECO:0000256" key="7">
    <source>
        <dbReference type="ARBA" id="ARBA00029829"/>
    </source>
</evidence>
<dbReference type="Pfam" id="PF10099">
    <property type="entry name" value="RskA_C"/>
    <property type="match status" value="1"/>
</dbReference>
<protein>
    <recommendedName>
        <fullName evidence="8">Regulator of SigK</fullName>
    </recommendedName>
    <alternativeName>
        <fullName evidence="7">Sigma-K anti-sigma factor RskA</fullName>
    </alternativeName>
</protein>
<reference evidence="11" key="1">
    <citation type="submission" date="2020-08" db="EMBL/GenBank/DDBJ databases">
        <title>Lewinella bacteria from marine environments.</title>
        <authorList>
            <person name="Zhong Y."/>
        </authorList>
    </citation>
    <scope>NUCLEOTIDE SEQUENCE</scope>
    <source>
        <strain evidence="11">KCTC 42187</strain>
    </source>
</reference>
<evidence type="ECO:0000256" key="2">
    <source>
        <dbReference type="ARBA" id="ARBA00004236"/>
    </source>
</evidence>
<dbReference type="InterPro" id="IPR018764">
    <property type="entry name" value="RskA_C"/>
</dbReference>
<organism evidence="11 12">
    <name type="scientific">Neolewinella lacunae</name>
    <dbReference type="NCBI Taxonomy" id="1517758"/>
    <lineage>
        <taxon>Bacteria</taxon>
        <taxon>Pseudomonadati</taxon>
        <taxon>Bacteroidota</taxon>
        <taxon>Saprospiria</taxon>
        <taxon>Saprospirales</taxon>
        <taxon>Lewinellaceae</taxon>
        <taxon>Neolewinella</taxon>
    </lineage>
</organism>
<sequence>MDITKYIASGVLELYVLDRLEPAERREVERYASEHPEIRAEIASIESSLEALAEADARMPDPSVLTRVLASLGDAAPPAPPTASTLPPAAPPPPANPLNWLPWTVALLMAAAALVLFFGRQSDRSAYDDLRGQFDSLQSDYERQQALCDTTELSLRAAELRLQTVTNPATTGILLAGTPNAPNSSAIVFYNPVLNETFFRATNLPPPPAGKQYQLWAIDASGPKDLGVLAFNLSNSNLLSVPHLSDVAAFAITLEDVGGKPTPDLSQLQVIGNVS</sequence>
<comment type="subcellular location">
    <subcellularLocation>
        <location evidence="2">Cell membrane</location>
    </subcellularLocation>
    <subcellularLocation>
        <location evidence="1">Membrane</location>
        <topology evidence="1">Single-pass membrane protein</topology>
    </subcellularLocation>
</comment>
<feature type="transmembrane region" description="Helical" evidence="9">
    <location>
        <begin position="100"/>
        <end position="118"/>
    </location>
</feature>
<dbReference type="RefSeq" id="WP_187468537.1">
    <property type="nucleotide sequence ID" value="NZ_JACSIT010000153.1"/>
</dbReference>
<dbReference type="EMBL" id="JACSIT010000153">
    <property type="protein sequence ID" value="MBC6996529.1"/>
    <property type="molecule type" value="Genomic_DNA"/>
</dbReference>
<dbReference type="Proteomes" id="UP000650081">
    <property type="component" value="Unassembled WGS sequence"/>
</dbReference>
<keyword evidence="5 9" id="KW-1133">Transmembrane helix</keyword>
<dbReference type="PANTHER" id="PTHR37461">
    <property type="entry name" value="ANTI-SIGMA-K FACTOR RSKA"/>
    <property type="match status" value="1"/>
</dbReference>
<dbReference type="InterPro" id="IPR051474">
    <property type="entry name" value="Anti-sigma-K/W_factor"/>
</dbReference>
<evidence type="ECO:0000256" key="1">
    <source>
        <dbReference type="ARBA" id="ARBA00004167"/>
    </source>
</evidence>
<evidence type="ECO:0000313" key="11">
    <source>
        <dbReference type="EMBL" id="MBC6996529.1"/>
    </source>
</evidence>
<dbReference type="PANTHER" id="PTHR37461:SF1">
    <property type="entry name" value="ANTI-SIGMA-K FACTOR RSKA"/>
    <property type="match status" value="1"/>
</dbReference>
<gene>
    <name evidence="11" type="ORF">H9S92_20320</name>
</gene>
<dbReference type="GO" id="GO:0005886">
    <property type="term" value="C:plasma membrane"/>
    <property type="evidence" value="ECO:0007669"/>
    <property type="project" value="UniProtKB-SubCell"/>
</dbReference>
<name>A0A923PS73_9BACT</name>
<dbReference type="InterPro" id="IPR041916">
    <property type="entry name" value="Anti_sigma_zinc_sf"/>
</dbReference>
<evidence type="ECO:0000256" key="8">
    <source>
        <dbReference type="ARBA" id="ARBA00030803"/>
    </source>
</evidence>
<evidence type="ECO:0000256" key="3">
    <source>
        <dbReference type="ARBA" id="ARBA00022475"/>
    </source>
</evidence>
<evidence type="ECO:0000256" key="5">
    <source>
        <dbReference type="ARBA" id="ARBA00022989"/>
    </source>
</evidence>
<evidence type="ECO:0000313" key="12">
    <source>
        <dbReference type="Proteomes" id="UP000650081"/>
    </source>
</evidence>
<evidence type="ECO:0000256" key="9">
    <source>
        <dbReference type="SAM" id="Phobius"/>
    </source>
</evidence>
<keyword evidence="3" id="KW-1003">Cell membrane</keyword>
<dbReference type="AlphaFoldDB" id="A0A923PS73"/>
<evidence type="ECO:0000256" key="4">
    <source>
        <dbReference type="ARBA" id="ARBA00022692"/>
    </source>
</evidence>
<keyword evidence="4 9" id="KW-0812">Transmembrane</keyword>
<comment type="caution">
    <text evidence="11">The sequence shown here is derived from an EMBL/GenBank/DDBJ whole genome shotgun (WGS) entry which is preliminary data.</text>
</comment>